<evidence type="ECO:0000259" key="1">
    <source>
        <dbReference type="PROSITE" id="PS51029"/>
    </source>
</evidence>
<protein>
    <recommendedName>
        <fullName evidence="1">MADF domain-containing protein</fullName>
    </recommendedName>
</protein>
<comment type="caution">
    <text evidence="2">The sequence shown here is derived from an EMBL/GenBank/DDBJ whole genome shotgun (WGS) entry which is preliminary data.</text>
</comment>
<dbReference type="Proteomes" id="UP001152888">
    <property type="component" value="Unassembled WGS sequence"/>
</dbReference>
<dbReference type="EMBL" id="CAKOFQ010006663">
    <property type="protein sequence ID" value="CAH1956037.1"/>
    <property type="molecule type" value="Genomic_DNA"/>
</dbReference>
<dbReference type="InterPro" id="IPR006578">
    <property type="entry name" value="MADF-dom"/>
</dbReference>
<gene>
    <name evidence="2" type="ORF">ACAOBT_LOCUS1385</name>
</gene>
<dbReference type="PROSITE" id="PS51029">
    <property type="entry name" value="MADF"/>
    <property type="match status" value="1"/>
</dbReference>
<evidence type="ECO:0000313" key="2">
    <source>
        <dbReference type="EMBL" id="CAH1956037.1"/>
    </source>
</evidence>
<keyword evidence="3" id="KW-1185">Reference proteome</keyword>
<proteinExistence type="predicted"/>
<organism evidence="2 3">
    <name type="scientific">Acanthoscelides obtectus</name>
    <name type="common">Bean weevil</name>
    <name type="synonym">Bruchus obtectus</name>
    <dbReference type="NCBI Taxonomy" id="200917"/>
    <lineage>
        <taxon>Eukaryota</taxon>
        <taxon>Metazoa</taxon>
        <taxon>Ecdysozoa</taxon>
        <taxon>Arthropoda</taxon>
        <taxon>Hexapoda</taxon>
        <taxon>Insecta</taxon>
        <taxon>Pterygota</taxon>
        <taxon>Neoptera</taxon>
        <taxon>Endopterygota</taxon>
        <taxon>Coleoptera</taxon>
        <taxon>Polyphaga</taxon>
        <taxon>Cucujiformia</taxon>
        <taxon>Chrysomeloidea</taxon>
        <taxon>Chrysomelidae</taxon>
        <taxon>Bruchinae</taxon>
        <taxon>Bruchini</taxon>
        <taxon>Acanthoscelides</taxon>
    </lineage>
</organism>
<accession>A0A9P0JS37</accession>
<dbReference type="PANTHER" id="PTHR21505">
    <property type="entry name" value="MADF DOMAIN-CONTAINING PROTEIN-RELATED"/>
    <property type="match status" value="1"/>
</dbReference>
<reference evidence="2" key="1">
    <citation type="submission" date="2022-03" db="EMBL/GenBank/DDBJ databases">
        <authorList>
            <person name="Sayadi A."/>
        </authorList>
    </citation>
    <scope>NUCLEOTIDE SEQUENCE</scope>
</reference>
<dbReference type="PANTHER" id="PTHR21505:SF8">
    <property type="entry name" value="DPT-YFP REPRESSOR BY OVEREXPRESSION, ISOFORM D-RELATED"/>
    <property type="match status" value="1"/>
</dbReference>
<dbReference type="AlphaFoldDB" id="A0A9P0JS37"/>
<dbReference type="Pfam" id="PF10545">
    <property type="entry name" value="MADF_DNA_bdg"/>
    <property type="match status" value="1"/>
</dbReference>
<dbReference type="SMART" id="SM00595">
    <property type="entry name" value="MADF"/>
    <property type="match status" value="1"/>
</dbReference>
<evidence type="ECO:0000313" key="3">
    <source>
        <dbReference type="Proteomes" id="UP001152888"/>
    </source>
</evidence>
<dbReference type="OrthoDB" id="6617753at2759"/>
<sequence length="172" mass="20228">MADTRYWSKEVVSEFIEIYKSYPCLWKIKSREYTNRNLKNAVYDKLVEFCTKLHPEANRDYVVKKIQSFRGSFRKELKKIEESKRSGASTDEIYTPTLWYFDLLQFTIDQEIPTQSICNMEDEGTENSNHSTEEEVEFQEKTEVNNTQCFITSAFNISCTSNKSNCLQACLK</sequence>
<feature type="domain" description="MADF" evidence="1">
    <location>
        <begin position="14"/>
        <end position="112"/>
    </location>
</feature>
<name>A0A9P0JS37_ACAOB</name>